<reference evidence="10 11" key="1">
    <citation type="submission" date="2015-01" db="EMBL/GenBank/DDBJ databases">
        <title>The Genome Sequence of Capronia semiimmersa CBS27337.</title>
        <authorList>
            <consortium name="The Broad Institute Genomics Platform"/>
            <person name="Cuomo C."/>
            <person name="de Hoog S."/>
            <person name="Gorbushina A."/>
            <person name="Stielow B."/>
            <person name="Teixiera M."/>
            <person name="Abouelleil A."/>
            <person name="Chapman S.B."/>
            <person name="Priest M."/>
            <person name="Young S.K."/>
            <person name="Wortman J."/>
            <person name="Nusbaum C."/>
            <person name="Birren B."/>
        </authorList>
    </citation>
    <scope>NUCLEOTIDE SEQUENCE [LARGE SCALE GENOMIC DNA]</scope>
    <source>
        <strain evidence="10 11">CBS 27337</strain>
    </source>
</reference>
<dbReference type="STRING" id="5601.A0A0D2E4P1"/>
<comment type="similarity">
    <text evidence="7">Belongs to the anthrone oxygenase family.</text>
</comment>
<feature type="compositionally biased region" description="Polar residues" evidence="8">
    <location>
        <begin position="51"/>
        <end position="65"/>
    </location>
</feature>
<evidence type="ECO:0000256" key="1">
    <source>
        <dbReference type="ARBA" id="ARBA00004141"/>
    </source>
</evidence>
<protein>
    <recommendedName>
        <fullName evidence="12">DUF1772 domain-containing protein</fullName>
    </recommendedName>
</protein>
<evidence type="ECO:0000313" key="11">
    <source>
        <dbReference type="Proteomes" id="UP000054266"/>
    </source>
</evidence>
<dbReference type="AlphaFoldDB" id="A0A0D2E4P1"/>
<evidence type="ECO:0000256" key="9">
    <source>
        <dbReference type="SAM" id="Phobius"/>
    </source>
</evidence>
<evidence type="ECO:0000256" key="5">
    <source>
        <dbReference type="ARBA" id="ARBA00023033"/>
    </source>
</evidence>
<keyword evidence="6 9" id="KW-0472">Membrane</keyword>
<feature type="region of interest" description="Disordered" evidence="8">
    <location>
        <begin position="45"/>
        <end position="72"/>
    </location>
</feature>
<evidence type="ECO:0000256" key="2">
    <source>
        <dbReference type="ARBA" id="ARBA00022692"/>
    </source>
</evidence>
<keyword evidence="5" id="KW-0503">Monooxygenase</keyword>
<dbReference type="GO" id="GO:0004497">
    <property type="term" value="F:monooxygenase activity"/>
    <property type="evidence" value="ECO:0007669"/>
    <property type="project" value="UniProtKB-KW"/>
</dbReference>
<accession>A0A0D2E4P1</accession>
<name>A0A0D2E4P1_9EURO</name>
<sequence length="202" mass="21402">MSSKPRNVIFGSVLGLTSSAIFFGANLGISFIAVPALLLSSPSSGLPVPANSENRASRTSTSSEKPSTRPPHLARQWQSIYDIGKKAGPFFALLASGSWLYAARRLSAGSRSPQRLLIAAAGLSVAIVPFTFGPMKRTNAELSRRANAAAEGEEEDGKAEARLGTVEGYQTHDLIRWWAQLNLLRALLHLGAIGCATAALTL</sequence>
<dbReference type="HOGENOM" id="CLU_105974_1_1_1"/>
<dbReference type="PANTHER" id="PTHR35042">
    <property type="entry name" value="ANTHRONE OXYGENASE ENCC"/>
    <property type="match status" value="1"/>
</dbReference>
<dbReference type="InterPro" id="IPR013901">
    <property type="entry name" value="Anthrone_oxy"/>
</dbReference>
<evidence type="ECO:0000256" key="8">
    <source>
        <dbReference type="SAM" id="MobiDB-lite"/>
    </source>
</evidence>
<feature type="transmembrane region" description="Helical" evidence="9">
    <location>
        <begin position="116"/>
        <end position="135"/>
    </location>
</feature>
<keyword evidence="11" id="KW-1185">Reference proteome</keyword>
<evidence type="ECO:0000313" key="10">
    <source>
        <dbReference type="EMBL" id="KIW69322.1"/>
    </source>
</evidence>
<dbReference type="PANTHER" id="PTHR35042:SF3">
    <property type="entry name" value="ANTHRONE OXYGENASE-RELATED"/>
    <property type="match status" value="1"/>
</dbReference>
<gene>
    <name evidence="10" type="ORF">PV04_05204</name>
</gene>
<evidence type="ECO:0000256" key="6">
    <source>
        <dbReference type="ARBA" id="ARBA00023136"/>
    </source>
</evidence>
<keyword evidence="2 9" id="KW-0812">Transmembrane</keyword>
<dbReference type="GO" id="GO:0016020">
    <property type="term" value="C:membrane"/>
    <property type="evidence" value="ECO:0007669"/>
    <property type="project" value="UniProtKB-SubCell"/>
</dbReference>
<evidence type="ECO:0008006" key="12">
    <source>
        <dbReference type="Google" id="ProtNLM"/>
    </source>
</evidence>
<comment type="subcellular location">
    <subcellularLocation>
        <location evidence="1">Membrane</location>
        <topology evidence="1">Multi-pass membrane protein</topology>
    </subcellularLocation>
</comment>
<proteinExistence type="inferred from homology"/>
<keyword evidence="4" id="KW-0560">Oxidoreductase</keyword>
<evidence type="ECO:0000256" key="3">
    <source>
        <dbReference type="ARBA" id="ARBA00022989"/>
    </source>
</evidence>
<feature type="transmembrane region" description="Helical" evidence="9">
    <location>
        <begin position="12"/>
        <end position="38"/>
    </location>
</feature>
<dbReference type="Proteomes" id="UP000054266">
    <property type="component" value="Unassembled WGS sequence"/>
</dbReference>
<keyword evidence="3 9" id="KW-1133">Transmembrane helix</keyword>
<evidence type="ECO:0000256" key="7">
    <source>
        <dbReference type="ARBA" id="ARBA00034313"/>
    </source>
</evidence>
<evidence type="ECO:0000256" key="4">
    <source>
        <dbReference type="ARBA" id="ARBA00023002"/>
    </source>
</evidence>
<organism evidence="10 11">
    <name type="scientific">Phialophora macrospora</name>
    <dbReference type="NCBI Taxonomy" id="1851006"/>
    <lineage>
        <taxon>Eukaryota</taxon>
        <taxon>Fungi</taxon>
        <taxon>Dikarya</taxon>
        <taxon>Ascomycota</taxon>
        <taxon>Pezizomycotina</taxon>
        <taxon>Eurotiomycetes</taxon>
        <taxon>Chaetothyriomycetidae</taxon>
        <taxon>Chaetothyriales</taxon>
        <taxon>Herpotrichiellaceae</taxon>
        <taxon>Phialophora</taxon>
    </lineage>
</organism>
<dbReference type="EMBL" id="KN846958">
    <property type="protein sequence ID" value="KIW69322.1"/>
    <property type="molecule type" value="Genomic_DNA"/>
</dbReference>
<dbReference type="Pfam" id="PF08592">
    <property type="entry name" value="Anthrone_oxy"/>
    <property type="match status" value="1"/>
</dbReference>